<dbReference type="EMBL" id="CP002040">
    <property type="protein sequence ID" value="ADH68855.1"/>
    <property type="molecule type" value="Genomic_DNA"/>
</dbReference>
<dbReference type="Proteomes" id="UP000002219">
    <property type="component" value="Chromosome 1"/>
</dbReference>
<proteinExistence type="predicted"/>
<organism evidence="1 2">
    <name type="scientific">Nocardiopsis dassonvillei (strain ATCC 23218 / DSM 43111 / CIP 107115 / JCM 7437 / KCTC 9190 / NBRC 14626 / NCTC 10488 / NRRL B-5397 / IMRU 509)</name>
    <name type="common">Actinomadura dassonvillei</name>
    <dbReference type="NCBI Taxonomy" id="446468"/>
    <lineage>
        <taxon>Bacteria</taxon>
        <taxon>Bacillati</taxon>
        <taxon>Actinomycetota</taxon>
        <taxon>Actinomycetes</taxon>
        <taxon>Streptosporangiales</taxon>
        <taxon>Nocardiopsidaceae</taxon>
        <taxon>Nocardiopsis</taxon>
    </lineage>
</organism>
<protein>
    <submittedName>
        <fullName evidence="1">Uncharacterized protein</fullName>
    </submittedName>
</protein>
<evidence type="ECO:0000313" key="2">
    <source>
        <dbReference type="Proteomes" id="UP000002219"/>
    </source>
</evidence>
<reference evidence="1 2" key="1">
    <citation type="journal article" date="2010" name="Stand. Genomic Sci.">
        <title>Complete genome sequence of Nocardiopsis dassonvillei type strain (IMRU 509).</title>
        <authorList>
            <person name="Sun H."/>
            <person name="Lapidus A."/>
            <person name="Nolan M."/>
            <person name="Lucas S."/>
            <person name="Del Rio T.G."/>
            <person name="Tice H."/>
            <person name="Cheng J.F."/>
            <person name="Tapia R."/>
            <person name="Han C."/>
            <person name="Goodwin L."/>
            <person name="Pitluck S."/>
            <person name="Pagani I."/>
            <person name="Ivanova N."/>
            <person name="Mavromatis K."/>
            <person name="Mikhailova N."/>
            <person name="Pati A."/>
            <person name="Chen A."/>
            <person name="Palaniappan K."/>
            <person name="Land M."/>
            <person name="Hauser L."/>
            <person name="Chang Y.J."/>
            <person name="Jeffries C.D."/>
            <person name="Djao O.D."/>
            <person name="Rohde M."/>
            <person name="Sikorski J."/>
            <person name="Goker M."/>
            <person name="Woyke T."/>
            <person name="Bristow J."/>
            <person name="Eisen J.A."/>
            <person name="Markowitz V."/>
            <person name="Hugenholtz P."/>
            <person name="Kyrpides N.C."/>
            <person name="Klenk H.P."/>
        </authorList>
    </citation>
    <scope>NUCLEOTIDE SEQUENCE [LARGE SCALE GENOMIC DNA]</scope>
    <source>
        <strain evidence="2">ATCC 23218 / DSM 43111 / CIP 107115 / JCM 7437 / KCTC 9190 / NBRC 14626 / NCTC 10488 / NRRL B-5397 / IMRU 509</strain>
    </source>
</reference>
<accession>D7B3T8</accession>
<keyword evidence="2" id="KW-1185">Reference proteome</keyword>
<name>D7B3T8_NOCDD</name>
<evidence type="ECO:0000313" key="1">
    <source>
        <dbReference type="EMBL" id="ADH68855.1"/>
    </source>
</evidence>
<dbReference type="HOGENOM" id="CLU_2684183_0_0_11"/>
<dbReference type="KEGG" id="nda:Ndas_3450"/>
<dbReference type="AlphaFoldDB" id="D7B3T8"/>
<gene>
    <name evidence="1" type="ordered locus">Ndas_3450</name>
</gene>
<sequence>MAQKFCDWSLEVKGDNASAYSVGPVAEAAAGPICHGPIEPSNRLCQWKSAHSMESVSESSFAGLNLAKTHEMIQ</sequence>